<dbReference type="Proteomes" id="UP000632195">
    <property type="component" value="Unassembled WGS sequence"/>
</dbReference>
<accession>A0AA37BS05</accession>
<organism evidence="1 2">
    <name type="scientific">Thermogymnomonas acidicola</name>
    <dbReference type="NCBI Taxonomy" id="399579"/>
    <lineage>
        <taxon>Archaea</taxon>
        <taxon>Methanobacteriati</taxon>
        <taxon>Thermoplasmatota</taxon>
        <taxon>Thermoplasmata</taxon>
        <taxon>Thermoplasmatales</taxon>
        <taxon>Thermogymnomonas</taxon>
    </lineage>
</organism>
<gene>
    <name evidence="1" type="ORF">GCM10007108_13510</name>
</gene>
<reference evidence="1" key="1">
    <citation type="journal article" date="2014" name="Int. J. Syst. Evol. Microbiol.">
        <title>Complete genome sequence of Corynebacterium casei LMG S-19264T (=DSM 44701T), isolated from a smear-ripened cheese.</title>
        <authorList>
            <consortium name="US DOE Joint Genome Institute (JGI-PGF)"/>
            <person name="Walter F."/>
            <person name="Albersmeier A."/>
            <person name="Kalinowski J."/>
            <person name="Ruckert C."/>
        </authorList>
    </citation>
    <scope>NUCLEOTIDE SEQUENCE</scope>
    <source>
        <strain evidence="1">JCM 13583</strain>
    </source>
</reference>
<dbReference type="Gene3D" id="3.40.50.2000">
    <property type="entry name" value="Glycogen Phosphorylase B"/>
    <property type="match status" value="1"/>
</dbReference>
<name>A0AA37BS05_9ARCH</name>
<dbReference type="EMBL" id="BMNY01000002">
    <property type="protein sequence ID" value="GGM76722.1"/>
    <property type="molecule type" value="Genomic_DNA"/>
</dbReference>
<sequence length="374" mass="43145">MERVKVSLILPSQKSRFSNLYEVYTDLSSGLTRIGVESQIVWVRTDDKLRIPFGELIRTDGKERYPFGSAIEVDGSQLRTTLDELQREGSFIVGVDDYWFMNWLGDQHIRNLAIWAHYFYGHTFLFKRYRNAAGGLVRMATGYLPNELAIRTARFYTRPMFLHPVFAQSLWTSMLLERFLTVSVKGVLYIPVEAKLYENALRKEKSGILAFIGGPKDTDLSALDSTLKIMAQRNELIDFFGDEKFGLKFGEIYGWKMNFIGKVERTELIRNYAEHEVVISPIFNGTFEMVPIQSLLSGTPVISFTQPFMEVVGPSEMVANINNPGEMRRKSSIWKCLDQDTVKRVKERILEKMESSKVARDLVTMLQDLFMREF</sequence>
<reference evidence="1" key="2">
    <citation type="submission" date="2022-09" db="EMBL/GenBank/DDBJ databases">
        <authorList>
            <person name="Sun Q."/>
            <person name="Ohkuma M."/>
        </authorList>
    </citation>
    <scope>NUCLEOTIDE SEQUENCE</scope>
    <source>
        <strain evidence="1">JCM 13583</strain>
    </source>
</reference>
<evidence type="ECO:0000313" key="2">
    <source>
        <dbReference type="Proteomes" id="UP000632195"/>
    </source>
</evidence>
<keyword evidence="2" id="KW-1185">Reference proteome</keyword>
<comment type="caution">
    <text evidence="1">The sequence shown here is derived from an EMBL/GenBank/DDBJ whole genome shotgun (WGS) entry which is preliminary data.</text>
</comment>
<evidence type="ECO:0000313" key="1">
    <source>
        <dbReference type="EMBL" id="GGM76722.1"/>
    </source>
</evidence>
<protein>
    <recommendedName>
        <fullName evidence="3">Glycosyltransferase</fullName>
    </recommendedName>
</protein>
<dbReference type="AlphaFoldDB" id="A0AA37BS05"/>
<evidence type="ECO:0008006" key="3">
    <source>
        <dbReference type="Google" id="ProtNLM"/>
    </source>
</evidence>
<proteinExistence type="predicted"/>
<dbReference type="SUPFAM" id="SSF53756">
    <property type="entry name" value="UDP-Glycosyltransferase/glycogen phosphorylase"/>
    <property type="match status" value="2"/>
</dbReference>